<sequence length="139" mass="14807">MFFHPPHSIGRGGSRSAAAIDRIVPQTQVVVIVPCGSKSTTQFNGENSGSAPQTDVGDGVEDDNGSFGHDHLGKSKWKTLRNAPPENLGQLEQMFEQVVVDGSSSCVLENLKVDSVVAQKVLQGEIMASSMKKALQMVV</sequence>
<reference evidence="2" key="1">
    <citation type="journal article" date="2021" name="bioRxiv">
        <title>Whole Genome Assembly and Annotation of Northern Wild Rice, Zizania palustris L., Supports a Whole Genome Duplication in the Zizania Genus.</title>
        <authorList>
            <person name="Haas M."/>
            <person name="Kono T."/>
            <person name="Macchietto M."/>
            <person name="Millas R."/>
            <person name="McGilp L."/>
            <person name="Shao M."/>
            <person name="Duquette J."/>
            <person name="Hirsch C.N."/>
            <person name="Kimball J."/>
        </authorList>
    </citation>
    <scope>NUCLEOTIDE SEQUENCE</scope>
    <source>
        <tissue evidence="2">Fresh leaf tissue</tissue>
    </source>
</reference>
<dbReference type="Proteomes" id="UP000729402">
    <property type="component" value="Unassembled WGS sequence"/>
</dbReference>
<accession>A0A8J5SIU4</accession>
<evidence type="ECO:0000313" key="3">
    <source>
        <dbReference type="Proteomes" id="UP000729402"/>
    </source>
</evidence>
<name>A0A8J5SIU4_ZIZPA</name>
<comment type="caution">
    <text evidence="2">The sequence shown here is derived from an EMBL/GenBank/DDBJ whole genome shotgun (WGS) entry which is preliminary data.</text>
</comment>
<feature type="compositionally biased region" description="Polar residues" evidence="1">
    <location>
        <begin position="40"/>
        <end position="53"/>
    </location>
</feature>
<organism evidence="2 3">
    <name type="scientific">Zizania palustris</name>
    <name type="common">Northern wild rice</name>
    <dbReference type="NCBI Taxonomy" id="103762"/>
    <lineage>
        <taxon>Eukaryota</taxon>
        <taxon>Viridiplantae</taxon>
        <taxon>Streptophyta</taxon>
        <taxon>Embryophyta</taxon>
        <taxon>Tracheophyta</taxon>
        <taxon>Spermatophyta</taxon>
        <taxon>Magnoliopsida</taxon>
        <taxon>Liliopsida</taxon>
        <taxon>Poales</taxon>
        <taxon>Poaceae</taxon>
        <taxon>BOP clade</taxon>
        <taxon>Oryzoideae</taxon>
        <taxon>Oryzeae</taxon>
        <taxon>Zizaniinae</taxon>
        <taxon>Zizania</taxon>
    </lineage>
</organism>
<feature type="region of interest" description="Disordered" evidence="1">
    <location>
        <begin position="40"/>
        <end position="83"/>
    </location>
</feature>
<protein>
    <submittedName>
        <fullName evidence="2">Uncharacterized protein</fullName>
    </submittedName>
</protein>
<reference evidence="2" key="2">
    <citation type="submission" date="2021-02" db="EMBL/GenBank/DDBJ databases">
        <authorList>
            <person name="Kimball J.A."/>
            <person name="Haas M.W."/>
            <person name="Macchietto M."/>
            <person name="Kono T."/>
            <person name="Duquette J."/>
            <person name="Shao M."/>
        </authorList>
    </citation>
    <scope>NUCLEOTIDE SEQUENCE</scope>
    <source>
        <tissue evidence="2">Fresh leaf tissue</tissue>
    </source>
</reference>
<gene>
    <name evidence="2" type="ORF">GUJ93_ZPchr0006g43819</name>
</gene>
<dbReference type="EMBL" id="JAAALK010000283">
    <property type="protein sequence ID" value="KAG8069957.1"/>
    <property type="molecule type" value="Genomic_DNA"/>
</dbReference>
<dbReference type="AlphaFoldDB" id="A0A8J5SIU4"/>
<keyword evidence="3" id="KW-1185">Reference proteome</keyword>
<dbReference type="OrthoDB" id="689896at2759"/>
<evidence type="ECO:0000313" key="2">
    <source>
        <dbReference type="EMBL" id="KAG8069957.1"/>
    </source>
</evidence>
<evidence type="ECO:0000256" key="1">
    <source>
        <dbReference type="SAM" id="MobiDB-lite"/>
    </source>
</evidence>
<proteinExistence type="predicted"/>